<accession>A0A1J4K528</accession>
<feature type="compositionally biased region" description="Polar residues" evidence="2">
    <location>
        <begin position="636"/>
        <end position="647"/>
    </location>
</feature>
<dbReference type="AlphaFoldDB" id="A0A1J4K528"/>
<dbReference type="VEuPathDB" id="TrichDB:TRFO_25445"/>
<reference evidence="3" key="1">
    <citation type="submission" date="2016-10" db="EMBL/GenBank/DDBJ databases">
        <authorList>
            <person name="Benchimol M."/>
            <person name="Almeida L.G."/>
            <person name="Vasconcelos A.T."/>
            <person name="Perreira-Neves A."/>
            <person name="Rosa I.A."/>
            <person name="Tasca T."/>
            <person name="Bogo M.R."/>
            <person name="de Souza W."/>
        </authorList>
    </citation>
    <scope>NUCLEOTIDE SEQUENCE [LARGE SCALE GENOMIC DNA]</scope>
    <source>
        <strain evidence="3">K</strain>
    </source>
</reference>
<dbReference type="InterPro" id="IPR036427">
    <property type="entry name" value="Bromodomain-like_sf"/>
</dbReference>
<dbReference type="OrthoDB" id="10658672at2759"/>
<proteinExistence type="predicted"/>
<feature type="compositionally biased region" description="Basic and acidic residues" evidence="2">
    <location>
        <begin position="564"/>
        <end position="578"/>
    </location>
</feature>
<feature type="compositionally biased region" description="Basic and acidic residues" evidence="2">
    <location>
        <begin position="623"/>
        <end position="635"/>
    </location>
</feature>
<dbReference type="RefSeq" id="XP_068359631.1">
    <property type="nucleotide sequence ID" value="XM_068504358.1"/>
</dbReference>
<protein>
    <submittedName>
        <fullName evidence="3">Uncharacterized protein</fullName>
    </submittedName>
</protein>
<dbReference type="Proteomes" id="UP000179807">
    <property type="component" value="Unassembled WGS sequence"/>
</dbReference>
<evidence type="ECO:0000256" key="1">
    <source>
        <dbReference type="ARBA" id="ARBA00023117"/>
    </source>
</evidence>
<evidence type="ECO:0000313" key="3">
    <source>
        <dbReference type="EMBL" id="OHT06495.1"/>
    </source>
</evidence>
<feature type="region of interest" description="Disordered" evidence="2">
    <location>
        <begin position="344"/>
        <end position="370"/>
    </location>
</feature>
<name>A0A1J4K528_9EUKA</name>
<feature type="compositionally biased region" description="Polar residues" evidence="2">
    <location>
        <begin position="486"/>
        <end position="504"/>
    </location>
</feature>
<feature type="region of interest" description="Disordered" evidence="2">
    <location>
        <begin position="471"/>
        <end position="662"/>
    </location>
</feature>
<feature type="compositionally biased region" description="Polar residues" evidence="2">
    <location>
        <begin position="585"/>
        <end position="606"/>
    </location>
</feature>
<gene>
    <name evidence="3" type="ORF">TRFO_25445</name>
</gene>
<dbReference type="EMBL" id="MLAK01000724">
    <property type="protein sequence ID" value="OHT06495.1"/>
    <property type="molecule type" value="Genomic_DNA"/>
</dbReference>
<comment type="caution">
    <text evidence="3">The sequence shown here is derived from an EMBL/GenBank/DDBJ whole genome shotgun (WGS) entry which is preliminary data.</text>
</comment>
<dbReference type="Gene3D" id="1.20.920.10">
    <property type="entry name" value="Bromodomain-like"/>
    <property type="match status" value="1"/>
</dbReference>
<organism evidence="3 4">
    <name type="scientific">Tritrichomonas foetus</name>
    <dbReference type="NCBI Taxonomy" id="1144522"/>
    <lineage>
        <taxon>Eukaryota</taxon>
        <taxon>Metamonada</taxon>
        <taxon>Parabasalia</taxon>
        <taxon>Tritrichomonadida</taxon>
        <taxon>Tritrichomonadidae</taxon>
        <taxon>Tritrichomonas</taxon>
    </lineage>
</organism>
<feature type="compositionally biased region" description="Basic and acidic residues" evidence="2">
    <location>
        <begin position="505"/>
        <end position="514"/>
    </location>
</feature>
<feature type="compositionally biased region" description="Polar residues" evidence="2">
    <location>
        <begin position="261"/>
        <end position="273"/>
    </location>
</feature>
<feature type="region of interest" description="Disordered" evidence="2">
    <location>
        <begin position="228"/>
        <end position="281"/>
    </location>
</feature>
<evidence type="ECO:0000256" key="2">
    <source>
        <dbReference type="SAM" id="MobiDB-lite"/>
    </source>
</evidence>
<evidence type="ECO:0000313" key="4">
    <source>
        <dbReference type="Proteomes" id="UP000179807"/>
    </source>
</evidence>
<keyword evidence="4" id="KW-1185">Reference proteome</keyword>
<dbReference type="SUPFAM" id="SSF47370">
    <property type="entry name" value="Bromodomain"/>
    <property type="match status" value="1"/>
</dbReference>
<keyword evidence="1" id="KW-0103">Bromodomain</keyword>
<feature type="compositionally biased region" description="Polar residues" evidence="2">
    <location>
        <begin position="534"/>
        <end position="563"/>
    </location>
</feature>
<dbReference type="GeneID" id="94839062"/>
<sequence length="662" mass="74353">MDLTQTTFCLNAFDEALSSPIGKVISSYYQMLPTVPSDQMNILSIQNKLINHFYSTPRSFLSDFENTVFNACRFFGLESDISIAILSFQHSIHQKLNPILNISEETWKNSVNSLFDQLKKSINIVPNDVESYKILSKPIERKPIVDTEDHPTFPNPQLKIDLLELKSNIERFMDDSDNYEMMDIIEHYQPELSNIVGNVKFDLKLLHPHTLFLISEFVKTRKLKSENDADKLQRSNSTPIKSQYSSTIILPNPNRKRENEINSNNKPNTLPNTSNPIPSSANNYNNSYISYINSYNNSQAKNQTNTTAIQNNTNRSTNLNNNQGINQTNNQVNNQINSQVNNQANNQSNSLANNQSNNLMNNSANNSLNVNKSASNTISKANSSTNNNAAIVSNNVNQINSSSTKPVTIMSNIFVHPSPKTMPVTPESPMNSPFLNDSLINSKVHNRPLNETTNLPPQENQISQLTNDVKNLPIESPLPDKHSRNEISLLSSPGRNETISPTGQRETEQEKLSFKFDNVPILAKNESPKEINESKTPSQPVSEQPPSNLQTQSNQPTEQTQAIEKTDHIETPETKEILQAEAVSQIENVQQHFDNTNSKPNDSVQQTKTEENPNTKTEVNPHAIKEENSQIKIEENASTILPNPTENVQKEQPENLQSGNAQ</sequence>
<feature type="compositionally biased region" description="Polar residues" evidence="2">
    <location>
        <begin position="234"/>
        <end position="249"/>
    </location>
</feature>